<evidence type="ECO:0000313" key="1">
    <source>
        <dbReference type="Proteomes" id="UP000095286"/>
    </source>
</evidence>
<reference evidence="2" key="1">
    <citation type="submission" date="2016-11" db="UniProtKB">
        <authorList>
            <consortium name="WormBaseParasite"/>
        </authorList>
    </citation>
    <scope>IDENTIFICATION</scope>
    <source>
        <strain evidence="2">KR3021</strain>
    </source>
</reference>
<organism evidence="1 2">
    <name type="scientific">Rhabditophanes sp. KR3021</name>
    <dbReference type="NCBI Taxonomy" id="114890"/>
    <lineage>
        <taxon>Eukaryota</taxon>
        <taxon>Metazoa</taxon>
        <taxon>Ecdysozoa</taxon>
        <taxon>Nematoda</taxon>
        <taxon>Chromadorea</taxon>
        <taxon>Rhabditida</taxon>
        <taxon>Tylenchina</taxon>
        <taxon>Panagrolaimomorpha</taxon>
        <taxon>Strongyloidoidea</taxon>
        <taxon>Alloionematidae</taxon>
        <taxon>Rhabditophanes</taxon>
    </lineage>
</organism>
<dbReference type="Proteomes" id="UP000095286">
    <property type="component" value="Unplaced"/>
</dbReference>
<protein>
    <submittedName>
        <fullName evidence="2">EGF-like domain-containing protein</fullName>
    </submittedName>
</protein>
<evidence type="ECO:0000313" key="2">
    <source>
        <dbReference type="WBParaSite" id="RSKR_0000410800.2"/>
    </source>
</evidence>
<dbReference type="WBParaSite" id="RSKR_0000410800.2">
    <property type="protein sequence ID" value="RSKR_0000410800.2"/>
    <property type="gene ID" value="RSKR_0000410800"/>
</dbReference>
<sequence length="2933" mass="314782">MPRHGYIPLIYFLLIIGINCNFPITTNHIPTTTTETLNFGKSCSSSNDCPGKGEYCTSFKICLCLETFVDIDNKCHPKVFPGSGPCYHDAQCSNSFPGSFCSATIPPLIQSDNSSPNNYKSIARASLFDKLSTYISKKRKQLFDEDTLIANTIPDIAPGEFCNTDSACSGYPLSYCEDTCKCREGTFNAGTTCITSNPVPLSIKGNCATNEVYSEEGGLCLSKQSPGQPCQYSEQCSITISGAFCLNRKCACPLGWVASADGKTCNFKDTQCQAKGFIWVEELGECKEVILPGSGTCSHSLQCSAAFGGAVCFQKVCKCPTLTPVPADGTCGITCTTGGESFSSIVGSCLPNVEPGNECVYTSQCHAPHPGTICSMGRCKCARSQVFTGTMCADVCPSGFRIGNFNVCQASCNANQIEHNGNCLDFAAPGQNCEVNAQCTSSSLCATWNDAGISGSRCTCPSNMKIDSGICVIIKAQPGASCLLGEMCTGGSYCTSGICACNTGTVQVNSQCITPISVLLTNKKVLPNDPCPTGLENCLGGSICQAAICTCQAGSVAEAGQCRVISQVQAGQACSSSRICMGQAVCVRNICTCIAPYYQKNGDCIVAGKTLAGLSCANGESCPVNAFCHATTKICNCIPPTTNTNGICTIGTQASPGDGCRGNVICGGLSNCINDVCTCATGTVNFNGVCTQIVSNLGSCTSSDQCPSNSYCDVSSRVCVCPSNLIAVVGPGSSCLSNAVRCGNGSQCTSGTCQCNGESHLVNGRCVKQSFALPGESCAMGQECSRQSVCSHQTQRCECILATKIAIGRTCVDRLRSHPGFPCGGGEVCVGGSQCHKSTCKCPGNQIAIDKQCTEAKRLLPGSNCKEEDICTGGSECSNQGKCECRQNQVIVQSMCTRIILSKPTEKCDGPQYRCIQNSYCQDGETCVCLAGMKLYHGQCKAVSRKSPGLGCSEFDECTNHSYCSGGFCHCERCDGSSYCFKDMCICPRNHIKRDFTCIPLQEVKIGESCSNGQSCLAGSKCSPISKICACPPGFVNRHDSCVPIEDLFEKKSMLKVEEYYYAPLKNESSKILFIPPTDAMSKKNEEKLFTNEQPVLVKNKEGFVVNCKESKDCTNGGICSRNVGKCICPRGLTIKNGFCIRIISVSERPSGGSIGHMCKFESDCLASNSRCRHGRCTCSIGFRQFGGNQCIKIAMSKLVRNEELGKINKVAELMRKEREREDIHFPTLITSPSIPGGICSENKHCLNRSYCKRDKCVCPKSTKLVRNFCVDVILAKPLEKCADGEECINNSECSNGVCLCKEKHFLYKDGCHTDEQMRKIKSFLVMVEKTSEKMAKAKLARQNSAQTTTTMDPLQLITKKHIHPLEKKTTKPIQTTTKQIQTTTKPIQTTTKPIQTTTKLTQTTTINQITTLPPATYKNILPNETSTPETTTEKSRDNGDDFIKFMIAKQNAILNASNKKNKFTSSTTKDTSTANTTTKPTSNSFTTTSEPTIRNSTESAVIVTTEPPTSTTSSPSTKMEKISSSRKVNSSTSNKIGTSSPLPTTSKSTTIKLERTTTKPPTTTLSTTPDIPSKEDLDQMPIFPLIEPASEENTSLESSKDRSTPLESEELPNTSIQASIEEPPEEEEPIRMDLPPGYSFYKLFPNLILHTKRTKPTELKKTHKYIKPLTIPFSLFQIAAPGQFCDDNIVFCSAHSSCQQDLCTCNDGFFLRDASCIALSESGACLSNDDCPLASFCINGECGCGEGMKYSSFVITLALDINFIKLNCAFTPMYFQSILACPANTAKHAWEDRVAKGASAPVLPPSLKSSTLSVQGLHYCQCTDAFVQAGSVCFSKGMVGNTIVSPGQVCARTDYCNGASSCGGNGVCNCNEGLVMQDSRCVSNSISPPSLSCTQFPEVCIGGSRCVEGACMCANGIALTNGVCPDRQILVKPGERCVGEEGGGIESVLYVCTGNSVCVTYCICPGGENIIEGVCLPKESIANPGESCEINLTQCSSNSQCIDKVCTCNGGYVNINNECVVSFLTTEWPCSNCHNLPNLGESCTINTGCGYGGVCLSPGICQCLPNSSIQNGYCVPNGGGTALPGQVCSNSVMCSGGSVCALNNICVCPFGSFPVNNECVRGQTTGRPGYTEINPGSRCGQPFTICVGGSLCRGDGGGGGICECDNGYTPINNICSLIATTSIPDNYRPLFPGESCGLAFTYCVGGSFCDLNVERCICPVGQTPSGMLCVNSFQTTTNPSTLSILPGQSCDALCELLGTCERYCGGNSLCVGGICTCPMNQQNVNGRCQPFTNYGPGVDLVNSEAPWTNQLRLPGQACNTYSTCIGGSTCVGESCQCPSGFVPTNDKKSCINLEYLNRISNKPNLSANDGDQKKAFRFSKRKATCTDNDQCQGGMVCSQGGTCTCPQSLTNYNGQCLDLFKNKLAYPGSKCIPDDNIDGQKLICTNGSECEEGFCLCPVGTLTALTGFCMPIPEVDTKLPLPETVRRIVQPTPSYTQQRRAQNNGHSSYSQQSRVDHTRESVSNNHQRKAETNQEPPPSYNQQKSTPQSKQPYNNDINEAFVLQTVPDALSDCPLDGSCALPDCFCSRTGKEVPGRIPPANTPQMVILTFDGPVNDRVTNIYKSILSGKHVNPNGCPIKATFFVSHEWSNYDQIEWLYSAGHEIAINSITHRTLTQSNEVEWKQEMDGMRAALSKFSFIDKSKVIGIRAPQLAMGGNAQFGMMAANSFLYDNTQGTVGGPFWPQSLKFKTPWPCIGQSCPNTSHEVWEFPLDMIVGSDGRPNVLIRQAVTRYDSPQKVADMIMANFNRSAVNNRAPFILNIDADFLNQIPYEGGSKAIDLFIEKVLELNEVFLVTMEQALNWIQQPTPLNKLRNFRGWQCQFGGNGGGLPCENPSTCTYSGDNRIKAPHSFRVCGTCPRIYPWIDDPTGKGS</sequence>
<accession>A0AC35TSL0</accession>
<name>A0AC35TSL0_9BILA</name>
<proteinExistence type="predicted"/>